<dbReference type="AlphaFoldDB" id="A0A0L8AIV6"/>
<evidence type="ECO:0000256" key="8">
    <source>
        <dbReference type="ARBA" id="ARBA00022833"/>
    </source>
</evidence>
<dbReference type="EMBL" id="JSVA01000016">
    <property type="protein sequence ID" value="KOF02176.1"/>
    <property type="molecule type" value="Genomic_DNA"/>
</dbReference>
<keyword evidence="9 14" id="KW-0460">Magnesium</keyword>
<dbReference type="Gene3D" id="3.30.470.30">
    <property type="entry name" value="DNA ligase/mRNA capping enzyme"/>
    <property type="match status" value="1"/>
</dbReference>
<dbReference type="HAMAP" id="MF_01588">
    <property type="entry name" value="DNA_ligase_A"/>
    <property type="match status" value="1"/>
</dbReference>
<name>A0A0L8AIV6_9BACT</name>
<evidence type="ECO:0000256" key="5">
    <source>
        <dbReference type="ARBA" id="ARBA00022705"/>
    </source>
</evidence>
<dbReference type="SUPFAM" id="SSF47781">
    <property type="entry name" value="RuvA domain 2-like"/>
    <property type="match status" value="1"/>
</dbReference>
<dbReference type="PIRSF" id="PIRSF001604">
    <property type="entry name" value="LigA"/>
    <property type="match status" value="1"/>
</dbReference>
<comment type="catalytic activity">
    <reaction evidence="12 14 15">
        <text>NAD(+) + (deoxyribonucleotide)n-3'-hydroxyl + 5'-phospho-(deoxyribonucleotide)m = (deoxyribonucleotide)n+m + AMP + beta-nicotinamide D-nucleotide.</text>
        <dbReference type="EC" id="6.5.1.2"/>
    </reaction>
</comment>
<dbReference type="EC" id="6.5.1.2" evidence="2 14"/>
<evidence type="ECO:0000313" key="18">
    <source>
        <dbReference type="Proteomes" id="UP000036908"/>
    </source>
</evidence>
<protein>
    <recommendedName>
        <fullName evidence="3 14">DNA ligase</fullName>
        <ecNumber evidence="2 14">6.5.1.2</ecNumber>
    </recommendedName>
    <alternativeName>
        <fullName evidence="14">Polydeoxyribonucleotide synthase [NAD(+)]</fullName>
    </alternativeName>
</protein>
<organism evidence="17 18">
    <name type="scientific">Roseivirga seohaensis subsp. aquiponti</name>
    <dbReference type="NCBI Taxonomy" id="1566026"/>
    <lineage>
        <taxon>Bacteria</taxon>
        <taxon>Pseudomonadati</taxon>
        <taxon>Bacteroidota</taxon>
        <taxon>Cytophagia</taxon>
        <taxon>Cytophagales</taxon>
        <taxon>Roseivirgaceae</taxon>
        <taxon>Roseivirga</taxon>
    </lineage>
</organism>
<evidence type="ECO:0000256" key="14">
    <source>
        <dbReference type="HAMAP-Rule" id="MF_01588"/>
    </source>
</evidence>
<dbReference type="Pfam" id="PF12826">
    <property type="entry name" value="HHH_2"/>
    <property type="match status" value="1"/>
</dbReference>
<feature type="binding site" evidence="14">
    <location>
        <begin position="34"/>
        <end position="38"/>
    </location>
    <ligand>
        <name>NAD(+)</name>
        <dbReference type="ChEBI" id="CHEBI:57540"/>
    </ligand>
</feature>
<comment type="function">
    <text evidence="1 14">DNA ligase that catalyzes the formation of phosphodiester linkages between 5'-phosphoryl and 3'-hydroxyl groups in double-stranded DNA using NAD as a coenzyme and as the energy source for the reaction. It is essential for DNA replication and repair of damaged DNA.</text>
</comment>
<keyword evidence="4 14" id="KW-0436">Ligase</keyword>
<dbReference type="Pfam" id="PF03120">
    <property type="entry name" value="OB_DNA_ligase"/>
    <property type="match status" value="1"/>
</dbReference>
<keyword evidence="6 14" id="KW-0479">Metal-binding</keyword>
<feature type="binding site" evidence="14">
    <location>
        <begin position="83"/>
        <end position="84"/>
    </location>
    <ligand>
        <name>NAD(+)</name>
        <dbReference type="ChEBI" id="CHEBI:57540"/>
    </ligand>
</feature>
<evidence type="ECO:0000256" key="12">
    <source>
        <dbReference type="ARBA" id="ARBA00034005"/>
    </source>
</evidence>
<dbReference type="InterPro" id="IPR036420">
    <property type="entry name" value="BRCT_dom_sf"/>
</dbReference>
<dbReference type="CDD" id="cd17748">
    <property type="entry name" value="BRCT_DNA_ligase_like"/>
    <property type="match status" value="1"/>
</dbReference>
<keyword evidence="8 14" id="KW-0862">Zinc</keyword>
<evidence type="ECO:0000256" key="13">
    <source>
        <dbReference type="ARBA" id="ARBA00060881"/>
    </source>
</evidence>
<dbReference type="FunFam" id="1.10.150.20:FF:000006">
    <property type="entry name" value="DNA ligase"/>
    <property type="match status" value="1"/>
</dbReference>
<dbReference type="GO" id="GO:0005829">
    <property type="term" value="C:cytosol"/>
    <property type="evidence" value="ECO:0007669"/>
    <property type="project" value="TreeGrafter"/>
</dbReference>
<dbReference type="InterPro" id="IPR013840">
    <property type="entry name" value="DNAligase_N"/>
</dbReference>
<dbReference type="Proteomes" id="UP000036908">
    <property type="component" value="Unassembled WGS sequence"/>
</dbReference>
<comment type="similarity">
    <text evidence="13 14">Belongs to the NAD-dependent DNA ligase family. LigA subfamily.</text>
</comment>
<reference evidence="18" key="1">
    <citation type="submission" date="2014-11" db="EMBL/GenBank/DDBJ databases">
        <title>Genome sequencing of Roseivirga sp. D-25.</title>
        <authorList>
            <person name="Selvaratnam C."/>
            <person name="Thevarajoo S."/>
            <person name="Goh K.M."/>
            <person name="Eee R."/>
            <person name="Chan K.-G."/>
            <person name="Chong C.S."/>
        </authorList>
    </citation>
    <scope>NUCLEOTIDE SEQUENCE [LARGE SCALE GENOMIC DNA]</scope>
    <source>
        <strain evidence="18">D-25</strain>
    </source>
</reference>
<dbReference type="Gene3D" id="2.40.50.140">
    <property type="entry name" value="Nucleic acid-binding proteins"/>
    <property type="match status" value="1"/>
</dbReference>
<dbReference type="Pfam" id="PF00533">
    <property type="entry name" value="BRCT"/>
    <property type="match status" value="1"/>
</dbReference>
<dbReference type="Pfam" id="PF03119">
    <property type="entry name" value="DNA_ligase_ZBD"/>
    <property type="match status" value="1"/>
</dbReference>
<evidence type="ECO:0000256" key="4">
    <source>
        <dbReference type="ARBA" id="ARBA00022598"/>
    </source>
</evidence>
<evidence type="ECO:0000259" key="16">
    <source>
        <dbReference type="PROSITE" id="PS50172"/>
    </source>
</evidence>
<dbReference type="Gene3D" id="3.40.50.10190">
    <property type="entry name" value="BRCT domain"/>
    <property type="match status" value="1"/>
</dbReference>
<dbReference type="InterPro" id="IPR010994">
    <property type="entry name" value="RuvA_2-like"/>
</dbReference>
<keyword evidence="10 14" id="KW-0520">NAD</keyword>
<dbReference type="Gene3D" id="6.20.10.30">
    <property type="match status" value="1"/>
</dbReference>
<evidence type="ECO:0000256" key="3">
    <source>
        <dbReference type="ARBA" id="ARBA00013308"/>
    </source>
</evidence>
<feature type="binding site" evidence="14">
    <location>
        <position position="114"/>
    </location>
    <ligand>
        <name>NAD(+)</name>
        <dbReference type="ChEBI" id="CHEBI:57540"/>
    </ligand>
</feature>
<dbReference type="FunFam" id="2.40.50.140:FF:000012">
    <property type="entry name" value="DNA ligase"/>
    <property type="match status" value="1"/>
</dbReference>
<dbReference type="CDD" id="cd00114">
    <property type="entry name" value="LIGANc"/>
    <property type="match status" value="1"/>
</dbReference>
<dbReference type="Gene3D" id="1.10.150.20">
    <property type="entry name" value="5' to 3' exonuclease, C-terminal subdomain"/>
    <property type="match status" value="2"/>
</dbReference>
<feature type="domain" description="BRCT" evidence="16">
    <location>
        <begin position="605"/>
        <end position="684"/>
    </location>
</feature>
<dbReference type="PROSITE" id="PS01055">
    <property type="entry name" value="DNA_LIGASE_N1"/>
    <property type="match status" value="1"/>
</dbReference>
<dbReference type="InterPro" id="IPR033136">
    <property type="entry name" value="DNA_ligase_CS"/>
</dbReference>
<gene>
    <name evidence="14" type="primary">ligA</name>
    <name evidence="17" type="ORF">OB69_13965</name>
</gene>
<evidence type="ECO:0000256" key="15">
    <source>
        <dbReference type="RuleBase" id="RU000618"/>
    </source>
</evidence>
<dbReference type="FunFam" id="3.30.470.30:FF:000001">
    <property type="entry name" value="DNA ligase"/>
    <property type="match status" value="1"/>
</dbReference>
<keyword evidence="14" id="KW-0464">Manganese</keyword>
<dbReference type="GO" id="GO:0006281">
    <property type="term" value="P:DNA repair"/>
    <property type="evidence" value="ECO:0007669"/>
    <property type="project" value="UniProtKB-KW"/>
</dbReference>
<dbReference type="SUPFAM" id="SSF56091">
    <property type="entry name" value="DNA ligase/mRNA capping enzyme, catalytic domain"/>
    <property type="match status" value="1"/>
</dbReference>
<evidence type="ECO:0000313" key="17">
    <source>
        <dbReference type="EMBL" id="KOF02176.1"/>
    </source>
</evidence>
<evidence type="ECO:0000256" key="1">
    <source>
        <dbReference type="ARBA" id="ARBA00004067"/>
    </source>
</evidence>
<evidence type="ECO:0000256" key="2">
    <source>
        <dbReference type="ARBA" id="ARBA00012722"/>
    </source>
</evidence>
<dbReference type="PANTHER" id="PTHR23389:SF9">
    <property type="entry name" value="DNA LIGASE"/>
    <property type="match status" value="1"/>
</dbReference>
<keyword evidence="7 14" id="KW-0227">DNA damage</keyword>
<keyword evidence="18" id="KW-1185">Reference proteome</keyword>
<keyword evidence="11 14" id="KW-0234">DNA repair</keyword>
<dbReference type="InterPro" id="IPR001357">
    <property type="entry name" value="BRCT_dom"/>
</dbReference>
<dbReference type="PANTHER" id="PTHR23389">
    <property type="entry name" value="CHROMOSOME TRANSMISSION FIDELITY FACTOR 18"/>
    <property type="match status" value="1"/>
</dbReference>
<dbReference type="PROSITE" id="PS01056">
    <property type="entry name" value="DNA_LIGASE_N2"/>
    <property type="match status" value="1"/>
</dbReference>
<dbReference type="GO" id="GO:0006260">
    <property type="term" value="P:DNA replication"/>
    <property type="evidence" value="ECO:0007669"/>
    <property type="project" value="UniProtKB-KW"/>
</dbReference>
<feature type="binding site" evidence="14">
    <location>
        <position position="288"/>
    </location>
    <ligand>
        <name>NAD(+)</name>
        <dbReference type="ChEBI" id="CHEBI:57540"/>
    </ligand>
</feature>
<feature type="active site" description="N6-AMP-lysine intermediate" evidence="14">
    <location>
        <position position="116"/>
    </location>
</feature>
<evidence type="ECO:0000256" key="9">
    <source>
        <dbReference type="ARBA" id="ARBA00022842"/>
    </source>
</evidence>
<dbReference type="OrthoDB" id="9759736at2"/>
<dbReference type="PROSITE" id="PS50172">
    <property type="entry name" value="BRCT"/>
    <property type="match status" value="1"/>
</dbReference>
<dbReference type="InterPro" id="IPR004149">
    <property type="entry name" value="Znf_DNAligase_C4"/>
</dbReference>
<keyword evidence="5 14" id="KW-0235">DNA replication</keyword>
<dbReference type="InterPro" id="IPR013839">
    <property type="entry name" value="DNAligase_adenylation"/>
</dbReference>
<dbReference type="PATRIC" id="fig|1566026.4.peg.1102"/>
<dbReference type="RefSeq" id="WP_053224407.1">
    <property type="nucleotide sequence ID" value="NZ_JSVA01000016.1"/>
</dbReference>
<evidence type="ECO:0000256" key="7">
    <source>
        <dbReference type="ARBA" id="ARBA00022763"/>
    </source>
</evidence>
<dbReference type="InterPro" id="IPR012340">
    <property type="entry name" value="NA-bd_OB-fold"/>
</dbReference>
<dbReference type="NCBIfam" id="TIGR00575">
    <property type="entry name" value="dnlj"/>
    <property type="match status" value="1"/>
</dbReference>
<feature type="binding site" evidence="14">
    <location>
        <position position="312"/>
    </location>
    <ligand>
        <name>NAD(+)</name>
        <dbReference type="ChEBI" id="CHEBI:57540"/>
    </ligand>
</feature>
<feature type="binding site" evidence="14">
    <location>
        <position position="430"/>
    </location>
    <ligand>
        <name>Zn(2+)</name>
        <dbReference type="ChEBI" id="CHEBI:29105"/>
    </ligand>
</feature>
<dbReference type="NCBIfam" id="NF005932">
    <property type="entry name" value="PRK07956.1"/>
    <property type="match status" value="1"/>
</dbReference>
<dbReference type="InterPro" id="IPR018239">
    <property type="entry name" value="DNA_ligase_AS"/>
</dbReference>
<proteinExistence type="inferred from homology"/>
<dbReference type="InterPro" id="IPR004150">
    <property type="entry name" value="NAD_DNA_ligase_OB"/>
</dbReference>
<dbReference type="SMART" id="SM00532">
    <property type="entry name" value="LIGANc"/>
    <property type="match status" value="1"/>
</dbReference>
<evidence type="ECO:0000256" key="11">
    <source>
        <dbReference type="ARBA" id="ARBA00023204"/>
    </source>
</evidence>
<feature type="binding site" evidence="14">
    <location>
        <position position="173"/>
    </location>
    <ligand>
        <name>NAD(+)</name>
        <dbReference type="ChEBI" id="CHEBI:57540"/>
    </ligand>
</feature>
<dbReference type="Pfam" id="PF01653">
    <property type="entry name" value="DNA_ligase_aden"/>
    <property type="match status" value="1"/>
</dbReference>
<dbReference type="Gene3D" id="1.10.287.610">
    <property type="entry name" value="Helix hairpin bin"/>
    <property type="match status" value="1"/>
</dbReference>
<comment type="cofactor">
    <cofactor evidence="14">
        <name>Mg(2+)</name>
        <dbReference type="ChEBI" id="CHEBI:18420"/>
    </cofactor>
    <cofactor evidence="14">
        <name>Mn(2+)</name>
        <dbReference type="ChEBI" id="CHEBI:29035"/>
    </cofactor>
</comment>
<feature type="binding site" evidence="14">
    <location>
        <position position="406"/>
    </location>
    <ligand>
        <name>Zn(2+)</name>
        <dbReference type="ChEBI" id="CHEBI:29105"/>
    </ligand>
</feature>
<feature type="binding site" evidence="14">
    <location>
        <position position="409"/>
    </location>
    <ligand>
        <name>Zn(2+)</name>
        <dbReference type="ChEBI" id="CHEBI:29105"/>
    </ligand>
</feature>
<dbReference type="GO" id="GO:0003911">
    <property type="term" value="F:DNA ligase (NAD+) activity"/>
    <property type="evidence" value="ECO:0007669"/>
    <property type="project" value="UniProtKB-UniRule"/>
</dbReference>
<evidence type="ECO:0000256" key="6">
    <source>
        <dbReference type="ARBA" id="ARBA00022723"/>
    </source>
</evidence>
<feature type="binding site" evidence="14">
    <location>
        <position position="137"/>
    </location>
    <ligand>
        <name>NAD(+)</name>
        <dbReference type="ChEBI" id="CHEBI:57540"/>
    </ligand>
</feature>
<dbReference type="GO" id="GO:0046872">
    <property type="term" value="F:metal ion binding"/>
    <property type="evidence" value="ECO:0007669"/>
    <property type="project" value="UniProtKB-KW"/>
</dbReference>
<dbReference type="InterPro" id="IPR041663">
    <property type="entry name" value="DisA/LigA_HHH"/>
</dbReference>
<evidence type="ECO:0000256" key="10">
    <source>
        <dbReference type="ARBA" id="ARBA00023027"/>
    </source>
</evidence>
<feature type="binding site" evidence="14">
    <location>
        <position position="424"/>
    </location>
    <ligand>
        <name>Zn(2+)</name>
        <dbReference type="ChEBI" id="CHEBI:29105"/>
    </ligand>
</feature>
<dbReference type="SMART" id="SM00292">
    <property type="entry name" value="BRCT"/>
    <property type="match status" value="1"/>
</dbReference>
<dbReference type="Pfam" id="PF22745">
    <property type="entry name" value="Nlig-Ia"/>
    <property type="match status" value="1"/>
</dbReference>
<dbReference type="SUPFAM" id="SSF52113">
    <property type="entry name" value="BRCT domain"/>
    <property type="match status" value="1"/>
</dbReference>
<dbReference type="SUPFAM" id="SSF50249">
    <property type="entry name" value="Nucleic acid-binding proteins"/>
    <property type="match status" value="1"/>
</dbReference>
<dbReference type="InterPro" id="IPR001679">
    <property type="entry name" value="DNA_ligase"/>
</dbReference>
<sequence length="684" mass="76500">MTPDQAQEQIKQLTEQINYHSDLYYQKSTSEISDFDFDQLLVKLAALEVQFPQFKAEDSPTQRVGGTITKEFDTVVHKYPMLSLGNTYSEEDLIEFDKRVAKGLEGQEYEYFCELKFDGVALSLTYENGVLKRAVTRGDGTQGDDITTNAKTIRSIPLKLKGAVPAEFEVRGEAFFPIKEFQRVNAEREDIGLDLLANPRNAASGTLKMQDSSVVAQRRLDCFLYYLLGENLGYRTHSECMAAVESWGFNVSPTYKKCHSIQEVLAYIHEWEEKRHTLPVETDGIVIKVNDLNQQDQLGFTAKSPRWAISYKYKAESAATVLESISYQVGRTGSVTPVANLSPVLLAGTTVKRASLHNADQIERLDLRIGDTVFVEKGGEIIPKVTAVNLALRKSDSEPITYITECPECGTSLVRQEGEANHYCPNADACPPQVLGRIEHFIQRKAVDIDSLGPETIRGLLQNNLISNYADLYSLTFDQLNGLEFRIYSDKKGEYTVRSLRDKSAGNIIKAIEASKQVPFERVLFGLGIRYVGKTVAEKLAAHFQNIDTLAKASFESLIAVEEIGDRIAQSVIEFFQNEEHILIIQKLKEAGVRLEKDQSQVLAPESNIFEGKTFVISGVFTQFSRDELQEKIKANGGKIISSISKKLDFLVAGDKMGPSKLEKATTLGIKIISEEEFIQMINN</sequence>
<comment type="caution">
    <text evidence="17">The sequence shown here is derived from an EMBL/GenBank/DDBJ whole genome shotgun (WGS) entry which is preliminary data.</text>
</comment>
<accession>A0A0L8AIV6</accession>